<feature type="binding site" evidence="9 11">
    <location>
        <position position="35"/>
    </location>
    <ligand>
        <name>substrate</name>
    </ligand>
</feature>
<feature type="active site" description="For OMPdecase activity" evidence="10">
    <location>
        <position position="62"/>
    </location>
</feature>
<keyword evidence="4 9" id="KW-0210">Decarboxylase</keyword>
<evidence type="ECO:0000256" key="2">
    <source>
        <dbReference type="ARBA" id="ARBA00004861"/>
    </source>
</evidence>
<dbReference type="OrthoDB" id="9806203at2"/>
<dbReference type="GO" id="GO:0044205">
    <property type="term" value="P:'de novo' UMP biosynthetic process"/>
    <property type="evidence" value="ECO:0007669"/>
    <property type="project" value="UniProtKB-UniRule"/>
</dbReference>
<evidence type="ECO:0000256" key="8">
    <source>
        <dbReference type="ARBA" id="ARBA00061012"/>
    </source>
</evidence>
<dbReference type="InterPro" id="IPR001754">
    <property type="entry name" value="OMPdeCOase_dom"/>
</dbReference>
<dbReference type="Proteomes" id="UP000253250">
    <property type="component" value="Unassembled WGS sequence"/>
</dbReference>
<dbReference type="GO" id="GO:0006207">
    <property type="term" value="P:'de novo' pyrimidine nucleobase biosynthetic process"/>
    <property type="evidence" value="ECO:0007669"/>
    <property type="project" value="InterPro"/>
</dbReference>
<dbReference type="Pfam" id="PF00215">
    <property type="entry name" value="OMPdecase"/>
    <property type="match status" value="1"/>
</dbReference>
<dbReference type="SUPFAM" id="SSF51366">
    <property type="entry name" value="Ribulose-phoshate binding barrel"/>
    <property type="match status" value="1"/>
</dbReference>
<comment type="caution">
    <text evidence="14">The sequence shown here is derived from an EMBL/GenBank/DDBJ whole genome shotgun (WGS) entry which is preliminary data.</text>
</comment>
<dbReference type="NCBIfam" id="TIGR01740">
    <property type="entry name" value="pyrF"/>
    <property type="match status" value="1"/>
</dbReference>
<sequence length="239" mass="24884">MSFEDPTIIVALDFSEAGAALALARRLDPAQCRVKVGLELFSAEGPAIVRTLQGLGFSVFLDLKFHDIPNTVASACARAADLGVWMVNVHALGGARMLAAARQAIPAGGPRLIGVTILTSHGPEDLAALGLGDSSERVRGLSVLCREAGLDGVVCSPREAHELQDLRAGGFVLVTPGIRPEGAPPDDQRRTRTIREALAAGADYLVVGRPVTRAPDPSAALAACLAEARGAPRPVLFDT</sequence>
<feature type="binding site" evidence="9 11">
    <location>
        <position position="179"/>
    </location>
    <ligand>
        <name>substrate</name>
    </ligand>
</feature>
<dbReference type="PANTHER" id="PTHR32119:SF2">
    <property type="entry name" value="OROTIDINE 5'-PHOSPHATE DECARBOXYLASE"/>
    <property type="match status" value="1"/>
</dbReference>
<feature type="binding site" evidence="9 11">
    <location>
        <position position="208"/>
    </location>
    <ligand>
        <name>substrate</name>
    </ligand>
</feature>
<comment type="subunit">
    <text evidence="3 9">Homodimer.</text>
</comment>
<dbReference type="HAMAP" id="MF_01200_B">
    <property type="entry name" value="OMPdecase_type1_B"/>
    <property type="match status" value="1"/>
</dbReference>
<evidence type="ECO:0000256" key="9">
    <source>
        <dbReference type="HAMAP-Rule" id="MF_01200"/>
    </source>
</evidence>
<comment type="function">
    <text evidence="1 9">Catalyzes the decarboxylation of orotidine 5'-monophosphate (OMP) to uridine 5'-monophosphate (UMP).</text>
</comment>
<dbReference type="InterPro" id="IPR011060">
    <property type="entry name" value="RibuloseP-bd_barrel"/>
</dbReference>
<evidence type="ECO:0000256" key="10">
    <source>
        <dbReference type="PIRSR" id="PIRSR614732-1"/>
    </source>
</evidence>
<comment type="pathway">
    <text evidence="2 9 12">Pyrimidine metabolism; UMP biosynthesis via de novo pathway; UMP from orotate: step 2/2.</text>
</comment>
<evidence type="ECO:0000256" key="12">
    <source>
        <dbReference type="RuleBase" id="RU000512"/>
    </source>
</evidence>
<dbReference type="UniPathway" id="UPA00070">
    <property type="reaction ID" value="UER00120"/>
</dbReference>
<evidence type="ECO:0000256" key="4">
    <source>
        <dbReference type="ARBA" id="ARBA00022793"/>
    </source>
</evidence>
<evidence type="ECO:0000256" key="3">
    <source>
        <dbReference type="ARBA" id="ARBA00011738"/>
    </source>
</evidence>
<dbReference type="EMBL" id="PSYR01000001">
    <property type="protein sequence ID" value="RCN58978.1"/>
    <property type="molecule type" value="Genomic_DNA"/>
</dbReference>
<dbReference type="RefSeq" id="WP_114282369.1">
    <property type="nucleotide sequence ID" value="NZ_PSYR01000001.1"/>
</dbReference>
<dbReference type="AlphaFoldDB" id="A0A368HKI9"/>
<evidence type="ECO:0000256" key="5">
    <source>
        <dbReference type="ARBA" id="ARBA00022975"/>
    </source>
</evidence>
<feature type="binding site" evidence="9 11">
    <location>
        <position position="13"/>
    </location>
    <ligand>
        <name>substrate</name>
    </ligand>
</feature>
<comment type="catalytic activity">
    <reaction evidence="7 9 12">
        <text>orotidine 5'-phosphate + H(+) = UMP + CO2</text>
        <dbReference type="Rhea" id="RHEA:11596"/>
        <dbReference type="ChEBI" id="CHEBI:15378"/>
        <dbReference type="ChEBI" id="CHEBI:16526"/>
        <dbReference type="ChEBI" id="CHEBI:57538"/>
        <dbReference type="ChEBI" id="CHEBI:57865"/>
        <dbReference type="EC" id="4.1.1.23"/>
    </reaction>
</comment>
<feature type="active site" description="For OMPdecase activity" evidence="10">
    <location>
        <position position="64"/>
    </location>
</feature>
<keyword evidence="15" id="KW-1185">Reference proteome</keyword>
<evidence type="ECO:0000313" key="15">
    <source>
        <dbReference type="Proteomes" id="UP000253250"/>
    </source>
</evidence>
<name>A0A368HKI9_9GAMM</name>
<dbReference type="InterPro" id="IPR014732">
    <property type="entry name" value="OMPdecase"/>
</dbReference>
<dbReference type="NCBIfam" id="NF001273">
    <property type="entry name" value="PRK00230.1"/>
    <property type="match status" value="1"/>
</dbReference>
<evidence type="ECO:0000256" key="11">
    <source>
        <dbReference type="PIRSR" id="PIRSR614732-2"/>
    </source>
</evidence>
<evidence type="ECO:0000313" key="14">
    <source>
        <dbReference type="EMBL" id="RCN58978.1"/>
    </source>
</evidence>
<dbReference type="GO" id="GO:0005829">
    <property type="term" value="C:cytosol"/>
    <property type="evidence" value="ECO:0007669"/>
    <property type="project" value="TreeGrafter"/>
</dbReference>
<dbReference type="GO" id="GO:0004590">
    <property type="term" value="F:orotidine-5'-phosphate decarboxylase activity"/>
    <property type="evidence" value="ECO:0007669"/>
    <property type="project" value="UniProtKB-UniRule"/>
</dbReference>
<dbReference type="SMART" id="SM00934">
    <property type="entry name" value="OMPdecase"/>
    <property type="match status" value="1"/>
</dbReference>
<dbReference type="Gene3D" id="3.20.20.70">
    <property type="entry name" value="Aldolase class I"/>
    <property type="match status" value="1"/>
</dbReference>
<protein>
    <recommendedName>
        <fullName evidence="9">Orotidine 5'-phosphate decarboxylase</fullName>
        <ecNumber evidence="9">4.1.1.23</ecNumber>
    </recommendedName>
    <alternativeName>
        <fullName evidence="9">OMP decarboxylase</fullName>
        <shortName evidence="9">OMPDCase</shortName>
        <shortName evidence="9">OMPdecase</shortName>
    </alternativeName>
</protein>
<dbReference type="PANTHER" id="PTHR32119">
    <property type="entry name" value="OROTIDINE 5'-PHOSPHATE DECARBOXYLASE"/>
    <property type="match status" value="1"/>
</dbReference>
<proteinExistence type="inferred from homology"/>
<feature type="binding site" evidence="9">
    <location>
        <begin position="62"/>
        <end position="71"/>
    </location>
    <ligand>
        <name>substrate</name>
    </ligand>
</feature>
<dbReference type="CDD" id="cd04725">
    <property type="entry name" value="OMP_decarboxylase_like"/>
    <property type="match status" value="1"/>
</dbReference>
<dbReference type="InterPro" id="IPR018089">
    <property type="entry name" value="OMPdecase_AS"/>
</dbReference>
<feature type="active site" description="Proton donor" evidence="9">
    <location>
        <position position="64"/>
    </location>
</feature>
<comment type="similarity">
    <text evidence="8 9">Belongs to the OMP decarboxylase family. Type 1 subfamily.</text>
</comment>
<feature type="binding site" evidence="9 11">
    <location>
        <position position="209"/>
    </location>
    <ligand>
        <name>substrate</name>
    </ligand>
</feature>
<keyword evidence="6 9" id="KW-0456">Lyase</keyword>
<dbReference type="EC" id="4.1.1.23" evidence="9"/>
<dbReference type="InterPro" id="IPR013785">
    <property type="entry name" value="Aldolase_TIM"/>
</dbReference>
<feature type="active site" description="For OMPdecase activity" evidence="10">
    <location>
        <position position="67"/>
    </location>
</feature>
<gene>
    <name evidence="9" type="primary">pyrF</name>
    <name evidence="14" type="ORF">C4900_04300</name>
</gene>
<evidence type="ECO:0000259" key="13">
    <source>
        <dbReference type="SMART" id="SM00934"/>
    </source>
</evidence>
<dbReference type="InterPro" id="IPR047596">
    <property type="entry name" value="OMPdecase_bac"/>
</dbReference>
<keyword evidence="5 9" id="KW-0665">Pyrimidine biosynthesis</keyword>
<dbReference type="FunFam" id="3.20.20.70:FF:000015">
    <property type="entry name" value="Orotidine 5'-phosphate decarboxylase"/>
    <property type="match status" value="1"/>
</dbReference>
<accession>A0A368HKI9</accession>
<evidence type="ECO:0000256" key="6">
    <source>
        <dbReference type="ARBA" id="ARBA00023239"/>
    </source>
</evidence>
<evidence type="ECO:0000256" key="7">
    <source>
        <dbReference type="ARBA" id="ARBA00049157"/>
    </source>
</evidence>
<feature type="binding site" evidence="9 11">
    <location>
        <position position="188"/>
    </location>
    <ligand>
        <name>substrate</name>
    </ligand>
</feature>
<evidence type="ECO:0000256" key="1">
    <source>
        <dbReference type="ARBA" id="ARBA00002356"/>
    </source>
</evidence>
<feature type="binding site" evidence="9 11">
    <location>
        <position position="119"/>
    </location>
    <ligand>
        <name>substrate</name>
    </ligand>
</feature>
<dbReference type="PROSITE" id="PS00156">
    <property type="entry name" value="OMPDECASE"/>
    <property type="match status" value="1"/>
</dbReference>
<feature type="domain" description="Orotidine 5'-phosphate decarboxylase" evidence="13">
    <location>
        <begin position="7"/>
        <end position="224"/>
    </location>
</feature>
<organism evidence="14 15">
    <name type="scientific">Acidiferrobacter thiooxydans</name>
    <dbReference type="NCBI Taxonomy" id="163359"/>
    <lineage>
        <taxon>Bacteria</taxon>
        <taxon>Pseudomonadati</taxon>
        <taxon>Pseudomonadota</taxon>
        <taxon>Gammaproteobacteria</taxon>
        <taxon>Acidiferrobacterales</taxon>
        <taxon>Acidiferrobacteraceae</taxon>
        <taxon>Acidiferrobacter</taxon>
    </lineage>
</organism>
<reference evidence="14 15" key="1">
    <citation type="submission" date="2018-02" db="EMBL/GenBank/DDBJ databases">
        <title>Insights into the biology of acidophilic members of the Acidiferrobacteraceae family derived from comparative genomic analyses.</title>
        <authorList>
            <person name="Issotta F."/>
            <person name="Thyssen C."/>
            <person name="Mena C."/>
            <person name="Moya A."/>
            <person name="Bellenberg S."/>
            <person name="Sproer C."/>
            <person name="Covarrubias P.C."/>
            <person name="Sand W."/>
            <person name="Quatrini R."/>
            <person name="Vera M."/>
        </authorList>
    </citation>
    <scope>NUCLEOTIDE SEQUENCE [LARGE SCALE GENOMIC DNA]</scope>
    <source>
        <strain evidence="15">m-1</strain>
    </source>
</reference>